<dbReference type="PRINTS" id="PR00455">
    <property type="entry name" value="HTHTETR"/>
</dbReference>
<dbReference type="PANTHER" id="PTHR30055:SF234">
    <property type="entry name" value="HTH-TYPE TRANSCRIPTIONAL REGULATOR BETI"/>
    <property type="match status" value="1"/>
</dbReference>
<evidence type="ECO:0000313" key="7">
    <source>
        <dbReference type="Proteomes" id="UP000001190"/>
    </source>
</evidence>
<evidence type="ECO:0000313" key="6">
    <source>
        <dbReference type="EMBL" id="ACC43245.1"/>
    </source>
</evidence>
<evidence type="ECO:0000256" key="4">
    <source>
        <dbReference type="PROSITE-ProRule" id="PRU00335"/>
    </source>
</evidence>
<sequence>MQSASPASVPDIATPAKQPLVLLVSLRYCSYHSAEGSLECRIDEGDVMPSANTGSLRDRRRAELLSQIQGTAHQLFAERGFAAVTTEDIAAASGISISTYFRYAPTKEDLLIAPLRQTVAEIVAAYGTQPSDQSAADALIALFAETAWDKTNPKPHYWQQAILTAPHLLSKSALISDNDGRKFIELVAARMGVDAGLDIRPSLLVHTALATAQFILRRRLSEDTKTRPPLHVELERALRVTLAGFD</sequence>
<dbReference type="InterPro" id="IPR001647">
    <property type="entry name" value="HTH_TetR"/>
</dbReference>
<keyword evidence="7" id="KW-1185">Reference proteome</keyword>
<feature type="domain" description="HTH tetR-type" evidence="5">
    <location>
        <begin position="62"/>
        <end position="122"/>
    </location>
</feature>
<evidence type="ECO:0000256" key="1">
    <source>
        <dbReference type="ARBA" id="ARBA00023015"/>
    </source>
</evidence>
<organism evidence="6 7">
    <name type="scientific">Mycobacterium marinum (strain ATCC BAA-535 / M)</name>
    <dbReference type="NCBI Taxonomy" id="216594"/>
    <lineage>
        <taxon>Bacteria</taxon>
        <taxon>Bacillati</taxon>
        <taxon>Actinomycetota</taxon>
        <taxon>Actinomycetes</taxon>
        <taxon>Mycobacteriales</taxon>
        <taxon>Mycobacteriaceae</taxon>
        <taxon>Mycobacterium</taxon>
        <taxon>Mycobacterium ulcerans group</taxon>
    </lineage>
</organism>
<dbReference type="HOGENOM" id="CLU_069356_2_1_11"/>
<name>B2HGZ0_MYCMM</name>
<dbReference type="InterPro" id="IPR050109">
    <property type="entry name" value="HTH-type_TetR-like_transc_reg"/>
</dbReference>
<evidence type="ECO:0000256" key="2">
    <source>
        <dbReference type="ARBA" id="ARBA00023125"/>
    </source>
</evidence>
<dbReference type="Gene3D" id="1.10.10.60">
    <property type="entry name" value="Homeodomain-like"/>
    <property type="match status" value="1"/>
</dbReference>
<dbReference type="PANTHER" id="PTHR30055">
    <property type="entry name" value="HTH-TYPE TRANSCRIPTIONAL REGULATOR RUTR"/>
    <property type="match status" value="1"/>
</dbReference>
<dbReference type="PROSITE" id="PS50977">
    <property type="entry name" value="HTH_TETR_2"/>
    <property type="match status" value="1"/>
</dbReference>
<evidence type="ECO:0000259" key="5">
    <source>
        <dbReference type="PROSITE" id="PS50977"/>
    </source>
</evidence>
<dbReference type="GO" id="GO:0000976">
    <property type="term" value="F:transcription cis-regulatory region binding"/>
    <property type="evidence" value="ECO:0007669"/>
    <property type="project" value="TreeGrafter"/>
</dbReference>
<gene>
    <name evidence="6" type="ordered locus">MMAR_4840</name>
</gene>
<dbReference type="AlphaFoldDB" id="B2HGZ0"/>
<dbReference type="GO" id="GO:0003700">
    <property type="term" value="F:DNA-binding transcription factor activity"/>
    <property type="evidence" value="ECO:0007669"/>
    <property type="project" value="TreeGrafter"/>
</dbReference>
<dbReference type="eggNOG" id="COG1309">
    <property type="taxonomic scope" value="Bacteria"/>
</dbReference>
<dbReference type="Pfam" id="PF00440">
    <property type="entry name" value="TetR_N"/>
    <property type="match status" value="1"/>
</dbReference>
<keyword evidence="1" id="KW-0805">Transcription regulation</keyword>
<dbReference type="Gene3D" id="1.10.357.10">
    <property type="entry name" value="Tetracycline Repressor, domain 2"/>
    <property type="match status" value="1"/>
</dbReference>
<keyword evidence="2 4" id="KW-0238">DNA-binding</keyword>
<proteinExistence type="predicted"/>
<keyword evidence="3" id="KW-0804">Transcription</keyword>
<dbReference type="STRING" id="216594.MMAR_4840"/>
<dbReference type="KEGG" id="mmi:MMAR_4840"/>
<accession>B2HGZ0</accession>
<dbReference type="InterPro" id="IPR009057">
    <property type="entry name" value="Homeodomain-like_sf"/>
</dbReference>
<dbReference type="EMBL" id="CP000854">
    <property type="protein sequence ID" value="ACC43245.1"/>
    <property type="molecule type" value="Genomic_DNA"/>
</dbReference>
<protein>
    <submittedName>
        <fullName evidence="6">Conserved hypothetical regulatory protein</fullName>
    </submittedName>
</protein>
<dbReference type="SUPFAM" id="SSF46689">
    <property type="entry name" value="Homeodomain-like"/>
    <property type="match status" value="1"/>
</dbReference>
<reference evidence="6 7" key="1">
    <citation type="journal article" date="2008" name="Genome Res.">
        <title>Insights from the complete genome sequence of Mycobacterium marinum on the evolution of Mycobacterium tuberculosis.</title>
        <authorList>
            <person name="Stinear T.P."/>
            <person name="Seemann T."/>
            <person name="Harrison P.F."/>
            <person name="Jenkin G.A."/>
            <person name="Davies J.K."/>
            <person name="Johnson P.D."/>
            <person name="Abdellah Z."/>
            <person name="Arrowsmith C."/>
            <person name="Chillingworth T."/>
            <person name="Churcher C."/>
            <person name="Clarke K."/>
            <person name="Cronin A."/>
            <person name="Davis P."/>
            <person name="Goodhead I."/>
            <person name="Holroyd N."/>
            <person name="Jagels K."/>
            <person name="Lord A."/>
            <person name="Moule S."/>
            <person name="Mungall K."/>
            <person name="Norbertczak H."/>
            <person name="Quail M.A."/>
            <person name="Rabbinowitsch E."/>
            <person name="Walker D."/>
            <person name="White B."/>
            <person name="Whitehead S."/>
            <person name="Small P.L."/>
            <person name="Brosch R."/>
            <person name="Ramakrishnan L."/>
            <person name="Fischbach M.A."/>
            <person name="Parkhill J."/>
            <person name="Cole S.T."/>
        </authorList>
    </citation>
    <scope>NUCLEOTIDE SEQUENCE [LARGE SCALE GENOMIC DNA]</scope>
    <source>
        <strain evidence="7">ATCC BAA-535 / M</strain>
    </source>
</reference>
<feature type="DNA-binding region" description="H-T-H motif" evidence="4">
    <location>
        <begin position="85"/>
        <end position="104"/>
    </location>
</feature>
<evidence type="ECO:0000256" key="3">
    <source>
        <dbReference type="ARBA" id="ARBA00023163"/>
    </source>
</evidence>
<dbReference type="Proteomes" id="UP000001190">
    <property type="component" value="Chromosome"/>
</dbReference>